<dbReference type="InterPro" id="IPR052514">
    <property type="entry name" value="SAM-dependent_MTase"/>
</dbReference>
<gene>
    <name evidence="3" type="ORF">EHO51_07170</name>
</gene>
<dbReference type="Pfam" id="PF05050">
    <property type="entry name" value="Methyltransf_21"/>
    <property type="match status" value="1"/>
</dbReference>
<protein>
    <submittedName>
        <fullName evidence="3">FkbM family methyltransferase</fullName>
    </submittedName>
</protein>
<dbReference type="AlphaFoldDB" id="A0A3G8M3L1"/>
<evidence type="ECO:0000259" key="2">
    <source>
        <dbReference type="Pfam" id="PF05050"/>
    </source>
</evidence>
<accession>A0A3G8M3L1</accession>
<evidence type="ECO:0000256" key="1">
    <source>
        <dbReference type="SAM" id="MobiDB-lite"/>
    </source>
</evidence>
<evidence type="ECO:0000313" key="4">
    <source>
        <dbReference type="Proteomes" id="UP000273982"/>
    </source>
</evidence>
<dbReference type="SUPFAM" id="SSF53335">
    <property type="entry name" value="S-adenosyl-L-methionine-dependent methyltransferases"/>
    <property type="match status" value="1"/>
</dbReference>
<dbReference type="InterPro" id="IPR006342">
    <property type="entry name" value="FkbM_mtfrase"/>
</dbReference>
<dbReference type="NCBIfam" id="TIGR01444">
    <property type="entry name" value="fkbM_fam"/>
    <property type="match status" value="1"/>
</dbReference>
<evidence type="ECO:0000313" key="3">
    <source>
        <dbReference type="EMBL" id="AZG76526.1"/>
    </source>
</evidence>
<keyword evidence="3" id="KW-0489">Methyltransferase</keyword>
<reference evidence="3 4" key="1">
    <citation type="submission" date="2018-11" db="EMBL/GenBank/DDBJ databases">
        <title>Genome squencing of methanotrophic bacteria isolated from alkaline groundwater in Korea.</title>
        <authorList>
            <person name="Nguyen L.N."/>
        </authorList>
    </citation>
    <scope>NUCLEOTIDE SEQUENCE [LARGE SCALE GENOMIC DNA]</scope>
    <source>
        <strain evidence="3 4">GW6</strain>
    </source>
</reference>
<dbReference type="EMBL" id="CP034086">
    <property type="protein sequence ID" value="AZG76526.1"/>
    <property type="molecule type" value="Genomic_DNA"/>
</dbReference>
<dbReference type="InterPro" id="IPR029063">
    <property type="entry name" value="SAM-dependent_MTases_sf"/>
</dbReference>
<dbReference type="Gene3D" id="3.40.50.150">
    <property type="entry name" value="Vaccinia Virus protein VP39"/>
    <property type="match status" value="1"/>
</dbReference>
<dbReference type="Proteomes" id="UP000273982">
    <property type="component" value="Chromosome"/>
</dbReference>
<dbReference type="GO" id="GO:0008168">
    <property type="term" value="F:methyltransferase activity"/>
    <property type="evidence" value="ECO:0007669"/>
    <property type="project" value="UniProtKB-KW"/>
</dbReference>
<organism evidence="3 4">
    <name type="scientific">Methylocystis rosea</name>
    <dbReference type="NCBI Taxonomy" id="173366"/>
    <lineage>
        <taxon>Bacteria</taxon>
        <taxon>Pseudomonadati</taxon>
        <taxon>Pseudomonadota</taxon>
        <taxon>Alphaproteobacteria</taxon>
        <taxon>Hyphomicrobiales</taxon>
        <taxon>Methylocystaceae</taxon>
        <taxon>Methylocystis</taxon>
    </lineage>
</organism>
<feature type="domain" description="Methyltransferase FkbM" evidence="2">
    <location>
        <begin position="74"/>
        <end position="274"/>
    </location>
</feature>
<keyword evidence="3" id="KW-0808">Transferase</keyword>
<name>A0A3G8M3L1_9HYPH</name>
<dbReference type="PANTHER" id="PTHR34203:SF13">
    <property type="entry name" value="EXPRESSED PROTEIN"/>
    <property type="match status" value="1"/>
</dbReference>
<feature type="compositionally biased region" description="Polar residues" evidence="1">
    <location>
        <begin position="1"/>
        <end position="15"/>
    </location>
</feature>
<dbReference type="GO" id="GO:0032259">
    <property type="term" value="P:methylation"/>
    <property type="evidence" value="ECO:0007669"/>
    <property type="project" value="UniProtKB-KW"/>
</dbReference>
<dbReference type="KEGG" id="mros:EHO51_07170"/>
<proteinExistence type="predicted"/>
<feature type="region of interest" description="Disordered" evidence="1">
    <location>
        <begin position="1"/>
        <end position="24"/>
    </location>
</feature>
<dbReference type="PANTHER" id="PTHR34203">
    <property type="entry name" value="METHYLTRANSFERASE, FKBM FAMILY PROTEIN"/>
    <property type="match status" value="1"/>
</dbReference>
<sequence>MTDSLSPTQTWSSQSRNRKPFGGIRRGGIMLQTMLPNEQRVYCVNPLEAPIIFGQIAPYFKHGIEIEEGDTIVDVGANIGLFTLTACDWGKRAVKILAFEPIPDLFKCLTANAKKYKLDSLVTSPYALSRERGAIEFTHYRLLTSMSTAYPYDSNAASVRLGFRDILPQFPPFLRWIQRLPPKPQEIALRILLKVLLRGRRVSCQALSLSDAIRDHELTRIDLVKIDAEMAELDILQGVTADDWGKIKKIVVEVHDVEGRLNKVRSLLQAAGFRRIDDEQDPHMREFRVHTVYATK</sequence>